<keyword evidence="1" id="KW-0812">Transmembrane</keyword>
<comment type="caution">
    <text evidence="2">The sequence shown here is derived from an EMBL/GenBank/DDBJ whole genome shotgun (WGS) entry which is preliminary data.</text>
</comment>
<dbReference type="AlphaFoldDB" id="A0A426QGD7"/>
<dbReference type="OrthoDB" id="5625885at2"/>
<name>A0A426QGD7_9GAMM</name>
<keyword evidence="3" id="KW-1185">Reference proteome</keyword>
<feature type="transmembrane region" description="Helical" evidence="1">
    <location>
        <begin position="44"/>
        <end position="65"/>
    </location>
</feature>
<evidence type="ECO:0000313" key="2">
    <source>
        <dbReference type="EMBL" id="RRQ20803.1"/>
    </source>
</evidence>
<sequence length="75" mass="8023">MPDSSDSTSSSPPLRRVVVSVLASFFGVQGSRRHEEDFTRGRPLVYIGVGLVATIVFILTIWFVVQGVLSAAGAD</sequence>
<accession>A0A426QGD7</accession>
<dbReference type="Pfam" id="PF11174">
    <property type="entry name" value="DUF2970"/>
    <property type="match status" value="1"/>
</dbReference>
<dbReference type="RefSeq" id="WP_125180018.1">
    <property type="nucleotide sequence ID" value="NZ_QZMU01000001.1"/>
</dbReference>
<evidence type="ECO:0000256" key="1">
    <source>
        <dbReference type="SAM" id="Phobius"/>
    </source>
</evidence>
<keyword evidence="1" id="KW-1133">Transmembrane helix</keyword>
<dbReference type="EMBL" id="QZMU01000001">
    <property type="protein sequence ID" value="RRQ20803.1"/>
    <property type="molecule type" value="Genomic_DNA"/>
</dbReference>
<organism evidence="2 3">
    <name type="scientific">Thiohalobacter thiocyanaticus</name>
    <dbReference type="NCBI Taxonomy" id="585455"/>
    <lineage>
        <taxon>Bacteria</taxon>
        <taxon>Pseudomonadati</taxon>
        <taxon>Pseudomonadota</taxon>
        <taxon>Gammaproteobacteria</taxon>
        <taxon>Thiohalobacterales</taxon>
        <taxon>Thiohalobacteraceae</taxon>
        <taxon>Thiohalobacter</taxon>
    </lineage>
</organism>
<protein>
    <submittedName>
        <fullName evidence="2">DUF2970 domain-containing protein</fullName>
    </submittedName>
</protein>
<reference evidence="2 3" key="1">
    <citation type="journal article" date="2010" name="Int. J. Syst. Evol. Microbiol.">
        <title>Thiohalobacter thiocyanaticus gen. nov., sp. nov., a moderately halophilic, sulfur-oxidizing gammaproteobacterium from hypersaline lakes, that utilizes thiocyanate.</title>
        <authorList>
            <person name="Sorokin D.Y."/>
            <person name="Kovaleva O.L."/>
            <person name="Tourova T.P."/>
            <person name="Muyzer G."/>
        </authorList>
    </citation>
    <scope>NUCLEOTIDE SEQUENCE [LARGE SCALE GENOMIC DNA]</scope>
    <source>
        <strain evidence="2 3">Hrh1</strain>
    </source>
</reference>
<dbReference type="InterPro" id="IPR021344">
    <property type="entry name" value="DUF2970"/>
</dbReference>
<gene>
    <name evidence="2" type="ORF">D6C00_01640</name>
</gene>
<proteinExistence type="predicted"/>
<keyword evidence="1" id="KW-0472">Membrane</keyword>
<dbReference type="Proteomes" id="UP000287798">
    <property type="component" value="Unassembled WGS sequence"/>
</dbReference>
<evidence type="ECO:0000313" key="3">
    <source>
        <dbReference type="Proteomes" id="UP000287798"/>
    </source>
</evidence>